<dbReference type="InterPro" id="IPR046461">
    <property type="entry name" value="TerL_ATPase"/>
</dbReference>
<evidence type="ECO:0000259" key="2">
    <source>
        <dbReference type="Pfam" id="PF20441"/>
    </source>
</evidence>
<accession>X0VDC7</accession>
<feature type="non-terminal residue" evidence="3">
    <location>
        <position position="1"/>
    </location>
</feature>
<evidence type="ECO:0000259" key="1">
    <source>
        <dbReference type="Pfam" id="PF03354"/>
    </source>
</evidence>
<dbReference type="GO" id="GO:0004519">
    <property type="term" value="F:endonuclease activity"/>
    <property type="evidence" value="ECO:0007669"/>
    <property type="project" value="InterPro"/>
</dbReference>
<dbReference type="Pfam" id="PF03354">
    <property type="entry name" value="TerL_ATPase"/>
    <property type="match status" value="1"/>
</dbReference>
<dbReference type="PANTHER" id="PTHR41287">
    <property type="match status" value="1"/>
</dbReference>
<dbReference type="PANTHER" id="PTHR41287:SF1">
    <property type="entry name" value="PROTEIN YMFN"/>
    <property type="match status" value="1"/>
</dbReference>
<feature type="non-terminal residue" evidence="3">
    <location>
        <position position="259"/>
    </location>
</feature>
<dbReference type="AlphaFoldDB" id="X0VDC7"/>
<gene>
    <name evidence="3" type="ORF">S01H1_54294</name>
</gene>
<dbReference type="EMBL" id="BARS01035217">
    <property type="protein sequence ID" value="GAG16159.1"/>
    <property type="molecule type" value="Genomic_DNA"/>
</dbReference>
<feature type="domain" description="Terminase large subunit-like ATPase" evidence="1">
    <location>
        <begin position="6"/>
        <end position="176"/>
    </location>
</feature>
<evidence type="ECO:0000313" key="3">
    <source>
        <dbReference type="EMBL" id="GAG16159.1"/>
    </source>
</evidence>
<feature type="domain" description="Terminase large subunit-like endonuclease" evidence="2">
    <location>
        <begin position="187"/>
        <end position="258"/>
    </location>
</feature>
<proteinExistence type="predicted"/>
<sequence length="259" mass="29441">PLILTPHQQFCYWLLFGWRRADGLRRFRTYYKEEARKNGKTIEAAAVGLYLLNMDGENAPQIYTVATKEEQARICFDAAAEITRRSVSLSSKLGITVKSIFDQKNAAFMRPLGSNSKKQDGFNPHGGIIDEYHEHPTDAMLNVIESGMGARSQPLIYIITTAGFNQSGPCYRLRKVAINILRGVKKDETFLPIICTLDEGDNWEDEKVWRKANPLLGESVDLDFLRTRFKKAKNEGGTKEVDFKTKNLNIWTQSGETWV</sequence>
<dbReference type="InterPro" id="IPR027417">
    <property type="entry name" value="P-loop_NTPase"/>
</dbReference>
<evidence type="ECO:0008006" key="4">
    <source>
        <dbReference type="Google" id="ProtNLM"/>
    </source>
</evidence>
<organism evidence="3">
    <name type="scientific">marine sediment metagenome</name>
    <dbReference type="NCBI Taxonomy" id="412755"/>
    <lineage>
        <taxon>unclassified sequences</taxon>
        <taxon>metagenomes</taxon>
        <taxon>ecological metagenomes</taxon>
    </lineage>
</organism>
<reference evidence="3" key="1">
    <citation type="journal article" date="2014" name="Front. Microbiol.">
        <title>High frequency of phylogenetically diverse reductive dehalogenase-homologous genes in deep subseafloor sedimentary metagenomes.</title>
        <authorList>
            <person name="Kawai M."/>
            <person name="Futagami T."/>
            <person name="Toyoda A."/>
            <person name="Takaki Y."/>
            <person name="Nishi S."/>
            <person name="Hori S."/>
            <person name="Arai W."/>
            <person name="Tsubouchi T."/>
            <person name="Morono Y."/>
            <person name="Uchiyama I."/>
            <person name="Ito T."/>
            <person name="Fujiyama A."/>
            <person name="Inagaki F."/>
            <person name="Takami H."/>
        </authorList>
    </citation>
    <scope>NUCLEOTIDE SEQUENCE</scope>
    <source>
        <strain evidence="3">Expedition CK06-06</strain>
    </source>
</reference>
<dbReference type="Gene3D" id="3.40.50.300">
    <property type="entry name" value="P-loop containing nucleotide triphosphate hydrolases"/>
    <property type="match status" value="1"/>
</dbReference>
<protein>
    <recommendedName>
        <fullName evidence="4">Terminase large subunit</fullName>
    </recommendedName>
</protein>
<name>X0VDC7_9ZZZZ</name>
<comment type="caution">
    <text evidence="3">The sequence shown here is derived from an EMBL/GenBank/DDBJ whole genome shotgun (WGS) entry which is preliminary data.</text>
</comment>
<dbReference type="Pfam" id="PF20441">
    <property type="entry name" value="TerL_nuclease"/>
    <property type="match status" value="1"/>
</dbReference>
<dbReference type="InterPro" id="IPR046462">
    <property type="entry name" value="TerL_nuclease"/>
</dbReference>
<dbReference type="InterPro" id="IPR005021">
    <property type="entry name" value="Terminase_largesu-like"/>
</dbReference>